<dbReference type="RefSeq" id="WP_282300074.1">
    <property type="nucleotide sequence ID" value="NZ_CP124616.1"/>
</dbReference>
<reference evidence="1 2" key="1">
    <citation type="submission" date="2023-05" db="EMBL/GenBank/DDBJ databases">
        <title>YMD87, complete Genome.</title>
        <authorList>
            <person name="Zhang J."/>
            <person name="Xu X."/>
        </authorList>
    </citation>
    <scope>NUCLEOTIDE SEQUENCE [LARGE SCALE GENOMIC DNA]</scope>
    <source>
        <strain evidence="1 2">YMD87</strain>
    </source>
</reference>
<proteinExistence type="predicted"/>
<dbReference type="PANTHER" id="PTHR38436">
    <property type="entry name" value="POLYKETIDE CYCLASE SNOAL-LIKE DOMAIN"/>
    <property type="match status" value="1"/>
</dbReference>
<dbReference type="SUPFAM" id="SSF54427">
    <property type="entry name" value="NTF2-like"/>
    <property type="match status" value="2"/>
</dbReference>
<dbReference type="PANTHER" id="PTHR38436:SF1">
    <property type="entry name" value="ESTER CYCLASE"/>
    <property type="match status" value="1"/>
</dbReference>
<dbReference type="InterPro" id="IPR009959">
    <property type="entry name" value="Cyclase_SnoaL-like"/>
</dbReference>
<evidence type="ECO:0000313" key="1">
    <source>
        <dbReference type="EMBL" id="WGW03441.1"/>
    </source>
</evidence>
<dbReference type="EMBL" id="CP124616">
    <property type="protein sequence ID" value="WGW03441.1"/>
    <property type="molecule type" value="Genomic_DNA"/>
</dbReference>
<dbReference type="Gene3D" id="3.10.450.50">
    <property type="match status" value="2"/>
</dbReference>
<accession>A0ABY8QHI8</accession>
<protein>
    <submittedName>
        <fullName evidence="1">Ester cyclase</fullName>
    </submittedName>
</protein>
<keyword evidence="2" id="KW-1185">Reference proteome</keyword>
<name>A0ABY8QHI8_9RHOB</name>
<dbReference type="Proteomes" id="UP001241605">
    <property type="component" value="Chromosome"/>
</dbReference>
<dbReference type="Pfam" id="PF07366">
    <property type="entry name" value="SnoaL"/>
    <property type="match status" value="2"/>
</dbReference>
<gene>
    <name evidence="1" type="ORF">QF118_16160</name>
</gene>
<dbReference type="InterPro" id="IPR032710">
    <property type="entry name" value="NTF2-like_dom_sf"/>
</dbReference>
<evidence type="ECO:0000313" key="2">
    <source>
        <dbReference type="Proteomes" id="UP001241605"/>
    </source>
</evidence>
<organism evidence="1 2">
    <name type="scientific">Tropicibacter oceani</name>
    <dbReference type="NCBI Taxonomy" id="3058420"/>
    <lineage>
        <taxon>Bacteria</taxon>
        <taxon>Pseudomonadati</taxon>
        <taxon>Pseudomonadota</taxon>
        <taxon>Alphaproteobacteria</taxon>
        <taxon>Rhodobacterales</taxon>
        <taxon>Roseobacteraceae</taxon>
        <taxon>Tropicibacter</taxon>
    </lineage>
</organism>
<sequence length="333" mass="36908">MTDFQQEKQVVRDFHRDLDGAGGAALWMPHLTEGHRWRGYHPFGEIAGARALATRFWGPLKSALTRMQRREDVFFAGRNQMDGFASVWVVSMGHLMGLFDAPWLGIRPTGKMTFLRYCSFYRVEAGKIAETALFFDIPHLMAQAGQAPFGPQTAAHLVQPGPRTHDGLLQGAQPAAQGEATLALINKMISDLGQWQSGLPLEEELALTWHDDMIWWGPEGIGATYTIARYARQHAGPFRAGFTDRTGTGHVARLAEGDYGGFFGWPNFTARPTGGFMGMPATGKPGEFRVIDIYRRDGDKLAENWVFIDLLHFWKSQGVDILGRATGIEGAAQ</sequence>